<dbReference type="Proteomes" id="UP000321057">
    <property type="component" value="Unassembled WGS sequence"/>
</dbReference>
<dbReference type="EMBL" id="UHDK01000001">
    <property type="protein sequence ID" value="SUM32420.1"/>
    <property type="molecule type" value="Genomic_DNA"/>
</dbReference>
<proteinExistence type="inferred from homology"/>
<dbReference type="PANTHER" id="PTHR13355">
    <property type="entry name" value="GLUCOSAMINE 6-PHOSPHATE N-ACETYLTRANSFERASE"/>
    <property type="match status" value="1"/>
</dbReference>
<dbReference type="RefSeq" id="WP_042739858.1">
    <property type="nucleotide sequence ID" value="NZ_BKAX01000001.1"/>
</dbReference>
<dbReference type="CDD" id="cd04301">
    <property type="entry name" value="NAT_SF"/>
    <property type="match status" value="1"/>
</dbReference>
<evidence type="ECO:0000313" key="6">
    <source>
        <dbReference type="Proteomes" id="UP000255277"/>
    </source>
</evidence>
<evidence type="ECO:0000313" key="7">
    <source>
        <dbReference type="Proteomes" id="UP000321057"/>
    </source>
</evidence>
<dbReference type="InterPro" id="IPR016181">
    <property type="entry name" value="Acyl_CoA_acyltransferase"/>
</dbReference>
<reference evidence="4 7" key="2">
    <citation type="submission" date="2019-07" db="EMBL/GenBank/DDBJ databases">
        <title>Whole genome shotgun sequence of Staphylococcus gallinarum NBRC 109767.</title>
        <authorList>
            <person name="Hosoyama A."/>
            <person name="Uohara A."/>
            <person name="Ohji S."/>
            <person name="Ichikawa N."/>
        </authorList>
    </citation>
    <scope>NUCLEOTIDE SEQUENCE [LARGE SCALE GENOMIC DNA]</scope>
    <source>
        <strain evidence="4 7">NBRC 109767</strain>
    </source>
</reference>
<reference evidence="5 6" key="1">
    <citation type="submission" date="2018-06" db="EMBL/GenBank/DDBJ databases">
        <authorList>
            <consortium name="Pathogen Informatics"/>
            <person name="Doyle S."/>
        </authorList>
    </citation>
    <scope>NUCLEOTIDE SEQUENCE [LARGE SCALE GENOMIC DNA]</scope>
    <source>
        <strain evidence="5 6">NCTC12195</strain>
    </source>
</reference>
<keyword evidence="5" id="KW-0808">Transferase</keyword>
<dbReference type="OrthoDB" id="9796171at2"/>
<evidence type="ECO:0000256" key="1">
    <source>
        <dbReference type="ARBA" id="ARBA00009623"/>
    </source>
</evidence>
<comment type="similarity">
    <text evidence="1">Belongs to the UPF0039 (ElaA) family.</text>
</comment>
<dbReference type="SUPFAM" id="SSF55729">
    <property type="entry name" value="Acyl-CoA N-acyltransferases (Nat)"/>
    <property type="match status" value="1"/>
</dbReference>
<dbReference type="Proteomes" id="UP000255277">
    <property type="component" value="Unassembled WGS sequence"/>
</dbReference>
<dbReference type="InterPro" id="IPR000182">
    <property type="entry name" value="GNAT_dom"/>
</dbReference>
<dbReference type="PROSITE" id="PS51186">
    <property type="entry name" value="GNAT"/>
    <property type="match status" value="1"/>
</dbReference>
<keyword evidence="7" id="KW-1185">Reference proteome</keyword>
<organism evidence="5 6">
    <name type="scientific">Staphylococcus gallinarum</name>
    <dbReference type="NCBI Taxonomy" id="1293"/>
    <lineage>
        <taxon>Bacteria</taxon>
        <taxon>Bacillati</taxon>
        <taxon>Bacillota</taxon>
        <taxon>Bacilli</taxon>
        <taxon>Bacillales</taxon>
        <taxon>Staphylococcaceae</taxon>
        <taxon>Staphylococcus</taxon>
    </lineage>
</organism>
<evidence type="ECO:0000313" key="5">
    <source>
        <dbReference type="EMBL" id="SUM32420.1"/>
    </source>
</evidence>
<dbReference type="Pfam" id="PF13673">
    <property type="entry name" value="Acetyltransf_10"/>
    <property type="match status" value="1"/>
</dbReference>
<evidence type="ECO:0000259" key="3">
    <source>
        <dbReference type="PROSITE" id="PS51186"/>
    </source>
</evidence>
<sequence>MFEIVRNEKMMNDALDIRKEVFVEEQGVPIDNEIDEFETIATHIIGYDQHGTPFATARFRNVDNVAKIERVAILKQYRKHGYGKQLMQAIEHATVDEGYDTVKLNAQCHAQAFYESIGYLSYGSVFLEEGIEHIAMKKSIK</sequence>
<accession>A0A0D0SF10</accession>
<dbReference type="Gene3D" id="3.40.630.30">
    <property type="match status" value="1"/>
</dbReference>
<evidence type="ECO:0000256" key="2">
    <source>
        <dbReference type="ARBA" id="ARBA00029740"/>
    </source>
</evidence>
<dbReference type="PANTHER" id="PTHR13355:SF11">
    <property type="entry name" value="GLUCOSAMINE 6-PHOSPHATE N-ACETYLTRANSFERASE"/>
    <property type="match status" value="1"/>
</dbReference>
<dbReference type="EMBL" id="BKAX01000001">
    <property type="protein sequence ID" value="GEQ04760.1"/>
    <property type="molecule type" value="Genomic_DNA"/>
</dbReference>
<dbReference type="STRING" id="1293.SH09_11865"/>
<dbReference type="AlphaFoldDB" id="A0A0D0SF10"/>
<protein>
    <recommendedName>
        <fullName evidence="2">GCN5-related N-acetyltransferase</fullName>
    </recommendedName>
</protein>
<name>A0A0D0SF10_STAGA</name>
<feature type="domain" description="N-acetyltransferase" evidence="3">
    <location>
        <begin position="2"/>
        <end position="141"/>
    </location>
</feature>
<dbReference type="InterPro" id="IPR039143">
    <property type="entry name" value="GNPNAT1-like"/>
</dbReference>
<dbReference type="GeneID" id="93845580"/>
<dbReference type="GO" id="GO:0004343">
    <property type="term" value="F:glucosamine 6-phosphate N-acetyltransferase activity"/>
    <property type="evidence" value="ECO:0007669"/>
    <property type="project" value="TreeGrafter"/>
</dbReference>
<gene>
    <name evidence="5" type="ORF">NCTC12195_01865</name>
    <name evidence="4" type="ORF">SGA02_05880</name>
</gene>
<evidence type="ECO:0000313" key="4">
    <source>
        <dbReference type="EMBL" id="GEQ04760.1"/>
    </source>
</evidence>